<evidence type="ECO:0000256" key="1">
    <source>
        <dbReference type="SAM" id="MobiDB-lite"/>
    </source>
</evidence>
<name>A0ABN9SZD8_9DINO</name>
<reference evidence="2" key="1">
    <citation type="submission" date="2023-10" db="EMBL/GenBank/DDBJ databases">
        <authorList>
            <person name="Chen Y."/>
            <person name="Shah S."/>
            <person name="Dougan E. K."/>
            <person name="Thang M."/>
            <person name="Chan C."/>
        </authorList>
    </citation>
    <scope>NUCLEOTIDE SEQUENCE [LARGE SCALE GENOMIC DNA]</scope>
</reference>
<keyword evidence="3" id="KW-1185">Reference proteome</keyword>
<protein>
    <recommendedName>
        <fullName evidence="4">RRM domain-containing protein</fullName>
    </recommendedName>
</protein>
<feature type="non-terminal residue" evidence="2">
    <location>
        <position position="137"/>
    </location>
</feature>
<dbReference type="SUPFAM" id="SSF54928">
    <property type="entry name" value="RNA-binding domain, RBD"/>
    <property type="match status" value="1"/>
</dbReference>
<gene>
    <name evidence="2" type="ORF">PCOR1329_LOCUS34010</name>
</gene>
<comment type="caution">
    <text evidence="2">The sequence shown here is derived from an EMBL/GenBank/DDBJ whole genome shotgun (WGS) entry which is preliminary data.</text>
</comment>
<organism evidence="2 3">
    <name type="scientific">Prorocentrum cordatum</name>
    <dbReference type="NCBI Taxonomy" id="2364126"/>
    <lineage>
        <taxon>Eukaryota</taxon>
        <taxon>Sar</taxon>
        <taxon>Alveolata</taxon>
        <taxon>Dinophyceae</taxon>
        <taxon>Prorocentrales</taxon>
        <taxon>Prorocentraceae</taxon>
        <taxon>Prorocentrum</taxon>
    </lineage>
</organism>
<proteinExistence type="predicted"/>
<accession>A0ABN9SZD8</accession>
<sequence length="137" mass="14767">MQAWRSGRGAEREAPTSDQAALGWGPIVPVPQWPPPMAPSPTAAGPSAPPKARPATARRRTVVVPARPLLPEAVDISQLPTEWVCQDVEELCRVYGFLKQVTCSGPGRFRVAFQLAESATKAAQALNNLKVPYKDGR</sequence>
<dbReference type="Proteomes" id="UP001189429">
    <property type="component" value="Unassembled WGS sequence"/>
</dbReference>
<dbReference type="InterPro" id="IPR035979">
    <property type="entry name" value="RBD_domain_sf"/>
</dbReference>
<evidence type="ECO:0000313" key="3">
    <source>
        <dbReference type="Proteomes" id="UP001189429"/>
    </source>
</evidence>
<evidence type="ECO:0000313" key="2">
    <source>
        <dbReference type="EMBL" id="CAK0837942.1"/>
    </source>
</evidence>
<evidence type="ECO:0008006" key="4">
    <source>
        <dbReference type="Google" id="ProtNLM"/>
    </source>
</evidence>
<feature type="compositionally biased region" description="Pro residues" evidence="1">
    <location>
        <begin position="28"/>
        <end position="39"/>
    </location>
</feature>
<feature type="region of interest" description="Disordered" evidence="1">
    <location>
        <begin position="1"/>
        <end position="60"/>
    </location>
</feature>
<dbReference type="EMBL" id="CAUYUJ010014187">
    <property type="protein sequence ID" value="CAK0837942.1"/>
    <property type="molecule type" value="Genomic_DNA"/>
</dbReference>